<feature type="region of interest" description="Disordered" evidence="2">
    <location>
        <begin position="724"/>
        <end position="763"/>
    </location>
</feature>
<feature type="compositionally biased region" description="Low complexity" evidence="2">
    <location>
        <begin position="1800"/>
        <end position="1810"/>
    </location>
</feature>
<dbReference type="VEuPathDB" id="PlasmoDB:PRCDC_0010500"/>
<evidence type="ECO:0000259" key="3">
    <source>
        <dbReference type="Pfam" id="PF03011"/>
    </source>
</evidence>
<feature type="domain" description="Cysteine-rich interdomain region 1 gamma" evidence="7">
    <location>
        <begin position="2107"/>
        <end position="2158"/>
    </location>
</feature>
<feature type="compositionally biased region" description="Basic and acidic residues" evidence="2">
    <location>
        <begin position="2728"/>
        <end position="2747"/>
    </location>
</feature>
<feature type="domain" description="Duffy-binding-like" evidence="8">
    <location>
        <begin position="311"/>
        <end position="458"/>
    </location>
</feature>
<feature type="domain" description="Duffy-antigen binding" evidence="4">
    <location>
        <begin position="1636"/>
        <end position="1840"/>
    </location>
</feature>
<dbReference type="InterPro" id="IPR044932">
    <property type="entry name" value="PfEMP1_ATS_sf"/>
</dbReference>
<evidence type="ECO:0000259" key="7">
    <source>
        <dbReference type="Pfam" id="PF18562"/>
    </source>
</evidence>
<name>A0A060RRB8_PLARE</name>
<dbReference type="GO" id="GO:0016020">
    <property type="term" value="C:membrane"/>
    <property type="evidence" value="ECO:0007669"/>
    <property type="project" value="InterPro"/>
</dbReference>
<feature type="compositionally biased region" description="Polar residues" evidence="2">
    <location>
        <begin position="1"/>
        <end position="17"/>
    </location>
</feature>
<evidence type="ECO:0000313" key="9">
    <source>
        <dbReference type="EMBL" id="CDO62067.1"/>
    </source>
</evidence>
<evidence type="ECO:0000259" key="6">
    <source>
        <dbReference type="Pfam" id="PF15447"/>
    </source>
</evidence>
<feature type="compositionally biased region" description="Basic and acidic residues" evidence="2">
    <location>
        <begin position="2336"/>
        <end position="2346"/>
    </location>
</feature>
<dbReference type="Gene3D" id="1.20.1310.20">
    <property type="entry name" value="Duffy-antigen binding domain"/>
    <property type="match status" value="6"/>
</dbReference>
<dbReference type="Gene3D" id="1.20.58.1930">
    <property type="match status" value="2"/>
</dbReference>
<feature type="compositionally biased region" description="Basic and acidic residues" evidence="2">
    <location>
        <begin position="1710"/>
        <end position="1722"/>
    </location>
</feature>
<accession>A0A060RRB8</accession>
<organism evidence="9 10">
    <name type="scientific">Plasmodium reichenowi</name>
    <dbReference type="NCBI Taxonomy" id="5854"/>
    <lineage>
        <taxon>Eukaryota</taxon>
        <taxon>Sar</taxon>
        <taxon>Alveolata</taxon>
        <taxon>Apicomplexa</taxon>
        <taxon>Aconoidasida</taxon>
        <taxon>Haemosporida</taxon>
        <taxon>Plasmodiidae</taxon>
        <taxon>Plasmodium</taxon>
        <taxon>Plasmodium (Laverania)</taxon>
    </lineage>
</organism>
<feature type="domain" description="Duffy-binding-like" evidence="3">
    <location>
        <begin position="2180"/>
        <end position="2322"/>
    </location>
</feature>
<reference evidence="9" key="2">
    <citation type="submission" date="2014-05" db="EMBL/GenBank/DDBJ databases">
        <title>The genome sequences of chimpanzee malaria parasites reveal the path to human adaptation.</title>
        <authorList>
            <person name="Otto T.D."/>
            <person name="Rayner J.C."/>
            <person name="Boehme U."/>
            <person name="Pain A."/>
            <person name="Spottiswoode N."/>
            <person name="Sanders M."/>
            <person name="Quail M."/>
            <person name="Ollomo B."/>
            <person name="Renaud F."/>
            <person name="Thomas A.W."/>
            <person name="Prugnolle F."/>
            <person name="Conway D.J."/>
            <person name="Newbold C."/>
            <person name="Berriman M."/>
        </authorList>
    </citation>
    <scope>NUCLEOTIDE SEQUENCE [LARGE SCALE GENOMIC DNA]</scope>
    <source>
        <strain evidence="9">CDC</strain>
    </source>
</reference>
<dbReference type="Pfam" id="PF22672">
    <property type="entry name" value="DBL_C"/>
    <property type="match status" value="4"/>
</dbReference>
<feature type="domain" description="Duffy-binding-like" evidence="8">
    <location>
        <begin position="2985"/>
        <end position="3094"/>
    </location>
</feature>
<feature type="region of interest" description="Disordered" evidence="2">
    <location>
        <begin position="1787"/>
        <end position="1810"/>
    </location>
</feature>
<feature type="domain" description="Plasmodium falciparum erythrocyte membrane protein 1 acidic terminal segment" evidence="5">
    <location>
        <begin position="3179"/>
        <end position="3643"/>
    </location>
</feature>
<sequence length="3643" mass="417617">MGSDYSSPGGSKSVNITESEKSARNVLENIGRNIKDRASQDEIKYSNALKGNLKAAKFHHPYSQYRRYYTGTCDLDYRFHSNIWSGDNAYRHPCAGRNNNRFSNESEAECNSSKITGNEGTTGACAPYRRRHLCDYVLHQINPNHINNSDDLLGNLLVTAKYEGESIVNSYANSGTLNVCIGLARSFADIGDIIRGKDLYIGNGDYKEKVSNNLKKIFKKIYKQLIDKYKETDTLYKDEEGNYLKLREAWWNANRDQIWKAITCAAGGNEVYSKNIGNSTTTVSEGKCREVQGHPSTNLDYVPQFLRWFNEWSEDFCRVREHKLKKVKDTCQGYNDSGYRIYCSGDGHDCTKTDLSRNSIYVDLDCPDCEKECRKYNEWIENQEKEFNKQKNKYTKEIKKLKDNSNNNYDKNFYQTLAEKYGSINLFLDALKEGSHCRYNAEEDEIDFNKADETFTISKYCGACPFYGVTCNKEKCTHVKEDDYKRNKKFDSKDTKGESTAIEVLVTHNRGTDIVEDLKDCKNYSLFKGIRNQKWKCAYENEIDACKVDNFVKHIDVDERISFKVLFERWLRNFIKDYNNVKDKINRCVKNEDAKDKICIKKCKEHCDCVEKWINKKDGEWREIKKYYNAQAKSNKESIVHRVKRFFEQGSFEIDYKKAQEVVKGSEEQKKLWGCTDRDDRIAEETKSDKDFITNLISELQKKINSCKKQNEGTQENCCKTIPEITDDDEDDEDQEQVSSTPCGTGESSSTNPCANKSSAKPNKTLNVMATEIQDEAHKKMVENSGTDGTGESKLKGDISRAIFYNGRQVIYFKGKQICDITIKNSNAQGKNRAYNYAGPCRGKNQGRFNIGTEWSYKDNNKKKTHPEVYMPPRREHMCTSNLENLYLKSKGLSNGSFASHSLLGNVLLAAKYEAENIKKRYQQNEGKKGLNDKKDQETVCRAIRYSFADLGDIIRGRDMWDKEKDMQKLQGHLQKVFNTVRQNLPKEIQNKYKGDNDGKHTQLRSDWWEANRHQVWKAMKCAKIGGDCSGVTPYDDYIPQRLRWMTEWAEWYCKAQSQEYKKLEDACSKCKDNGQNCTKGNGNICTNCTQACTEYKNKIEKWANQWTKIKDKYDELYKKSLENGATVASGGTKVTTISNEDEHVVDFLRKLHDGNKDKSNIYSSAAGYIHETAYINDCKIQTDFCEKKNGGKDDNVKYTFKEKPQDYVTACGCKKAPDQTYACTIATNLVKNNNGKAKINGCGSKTEGRYPGWDCTNNYVKTEHNGACIPPRRQKLCTSDLTQDRSLTKKEDILTKFINCAAKETHFAWHKYKEINTGADKELQGGNIPEGFKRQMYYTFGDYRDIFFGTDISKYSHISGVSSKVNDILQKDSKEKEKPEDWWNERGKDIWKGMLCALTNDVKETNKKTEIKTKYSYEELNKPPNGTNKLEDFAKKYQFLRWYIEWSDEFCTERKKLEDKVSGDCTSDYEGCKGQYENRNGCVKACEEYKKYITDKENEYTKQKGKFDADKKQNKPEYNDISTKDPPEYLKDKCLFASCNCMEKLKEIEYYWKNSKKTYEVSQLENRCECELPPPVADTTTPLDICKIVAEALKVNKLQEACSQKYSHGKEKYTQWKCNSDISSKSSDKHDGGSVCIPPRRQKMYVAPLQNAEVTTEVELRKAFIESAAVETFFQWHKYKKEKEKKKSENGAAGSELLRNSLFGDISTQEEKPEDELKKGTIPEEFKRQMFYTLADYRDICIGKTPNGIDTVSAGVGGKDKDIKGEKKSKMTMKEISDKIEEHIKSLSQQSGTEATSGTPHTQQPQNPTQLRENWWENNAESIWKGMICALTYEEKTSGAKPIAGASGITQNEGLKDAFFGKENTDGKLKDTQYEYKNVKLDNSDDTNPLSGSFPSGEKTTHLSKFVLRPPFFRYLEEWGEEFCKKRTDKLKQIKVECRGKNGNSKVCSGYGEDCKDQLPEDPSTFPSFKCPGCGKHCSSYRKWIGKKKTEYEIQKNAYNEQRNSYQRERNGAGRNNDDNGFYTKLQTWDTAAAFLQKLGSCKTNDESGKVNKIFDDEGEAFGHKKYCDPCSEFKVNCQNGNCGSSANGNTCTNNKITENHINYSTEDIGMLVSDNDKNVFDGDLSVCNGKDIFNGIKKEEWTCGKVCGYNVCKPKKVNGKTFEGITNGEKQIIFIRALFKIWLEYFLEDYNKIIHKISHCTKSENKSTCIRGCNDKCNCVKAWITKKKEEWEKIKNHYLQKKHENGDNDIKSLIKNFLQELDPQTEVLKAIGSSQTLENYEDSKECNGADNLQNGQKRDIIDCLLENLGNEATSCQTNHKPRGSEQCTTPPSTHDTDTPDHPDTYPDDTIDTKPGFCKDEEKVVDTPPKEPCEIVDEVLKQNPNEKGGIDNCNPKRKESNGTYAEWNCKNKTKSGGEGACMPPRRQKLCIYNLTESNQTSTKEKLREAFIKCAAKEVYWLWKKYKDDKEEEKKNGPLSSPEPHEELMKGKIPDDFKRIMYYTYGDYRDLCLGKDIGNDVDNVIKNIKKVFENSKQNGDTPITAQDWWNHNGPHIWEGMVCGLSHHIKYGNQDELRKKLTDNNKYSTVSSKVEDFASRPQCLRWFVEWGDEYCHKRRELEKNVKQSCKEINAGNKDTYCRSTCAEACKEYNAYVTKKKEQYESQKKKFDADKNQKKTVYNNISSDDVSEYLKKKCFFGTCDCMDKVKNNNYWENPYETLDDSELKNKCEGKPEVRPRKVTEDKDPEPSDDGPCDIVKELLKGMDGTTAIDNCNPKRGEFKWECDPSKIENGEEGACIPPRRQELCLYNLQKLSNETSAGLRKAFIQCAAIETYFLWKKYKEDRKKEKKYGGGTSPDEVVQIQLERGRIPEDFKRQMFYTFGDYRDIFLGKDIGNYVNSVNEKINAVLQKIRAQNDGPSIEPDKWWDEYAPAIWEGMLCALEEIGGKKGTLNKKYNYNTVTFGDTSGPNLRIFSSRPQSLRWLTEWGDQFCTERITQLDKLVGECRGCIISTDGKTCNKDGKACTECTTACGAYKTWLQTWQGHYEKQKEKFLRDKRKYEDDLEVKKSENAYKYLETQLDNIKCTIGNTTNYCNCMNKISPTQNDMPESLDYPPIEIEGRCTCVPDECSALSVNDSGFPDAGVFGGGVPSGSCKGFEEHIPKKIETPQYDPTNDILKSTIPVGIALALGSIAFLFMKKKPKSPVDFFSVIDIPKGDYYMPTLKSSNRYIPYGTDKYRGKRYIYLEGDSGTDSGYTDHYSDITSSSESEYEELDINDIYPYQSPKYKTLIEVVLEPSKRETNSGDTIPTSDIPNTPITDEEWNQLKQNFISNMLQSEQKDLPNDYTCGTTPTNTNNTTMSRHNVDNNTHPTMSRHTLDQKPFIMSIHDRNLLSGEEYNYDMSNNSGENNLYSGNNDLYSGSGLIGDNRDSYSGTKDPYSGIDLIIDALSGSNHDIYNELLKRKENELFGTNHTKNTSNSSVAKLTNSDPIMNQINLFDKWLDRHRDMCEKWDKNKVDILNQLKEKWDNDNNSGDTTPSNNKMLNTNVWIEIDMDNPKPINIVDINPDNSSMDKPTMDTMLDDIYYDVNDDDDNNNQPSVDDIPMDHNKVDVDVPKKVHVEMKILNNISNGSLEQQFPISDVWNI</sequence>
<dbReference type="PhylomeDB" id="A0A060RRB8"/>
<evidence type="ECO:0000256" key="1">
    <source>
        <dbReference type="SAM" id="Coils"/>
    </source>
</evidence>
<dbReference type="FunFam" id="1.20.58.830:FF:000001">
    <property type="entry name" value="Erythrocyte membrane protein 1, PfEMP1"/>
    <property type="match status" value="1"/>
</dbReference>
<dbReference type="InterPro" id="IPR054595">
    <property type="entry name" value="DBL_C"/>
</dbReference>
<dbReference type="Pfam" id="PF15445">
    <property type="entry name" value="ATS"/>
    <property type="match status" value="1"/>
</dbReference>
<dbReference type="VEuPathDB" id="PlasmoDB:PRG01_0102000"/>
<dbReference type="Gene3D" id="1.20.58.830">
    <property type="match status" value="6"/>
</dbReference>
<dbReference type="Pfam" id="PF05424">
    <property type="entry name" value="Duffy_binding"/>
    <property type="match status" value="6"/>
</dbReference>
<dbReference type="Pfam" id="PF03011">
    <property type="entry name" value="PFEMP"/>
    <property type="match status" value="2"/>
</dbReference>
<dbReference type="InterPro" id="IPR029211">
    <property type="entry name" value="PfEMP1_ATS"/>
</dbReference>
<keyword evidence="10" id="KW-1185">Reference proteome</keyword>
<feature type="region of interest" description="Disordered" evidence="2">
    <location>
        <begin position="2316"/>
        <end position="2357"/>
    </location>
</feature>
<feature type="compositionally biased region" description="Acidic residues" evidence="2">
    <location>
        <begin position="725"/>
        <end position="736"/>
    </location>
</feature>
<keyword evidence="1" id="KW-0175">Coiled coil</keyword>
<feature type="domain" description="Duffy-antigen binding" evidence="4">
    <location>
        <begin position="869"/>
        <end position="1044"/>
    </location>
</feature>
<evidence type="ECO:0000259" key="8">
    <source>
        <dbReference type="Pfam" id="PF22672"/>
    </source>
</evidence>
<feature type="domain" description="Duffy-binding-like" evidence="8">
    <location>
        <begin position="1048"/>
        <end position="1161"/>
    </location>
</feature>
<evidence type="ECO:0000259" key="5">
    <source>
        <dbReference type="Pfam" id="PF15445"/>
    </source>
</evidence>
<reference evidence="9" key="1">
    <citation type="submission" date="2014-01" db="EMBL/GenBank/DDBJ databases">
        <authorList>
            <person name="Aslett M."/>
        </authorList>
    </citation>
    <scope>NUCLEOTIDE SEQUENCE</scope>
    <source>
        <strain evidence="9">CDC</strain>
    </source>
</reference>
<dbReference type="Proteomes" id="UP000027581">
    <property type="component" value="Unassembled WGS sequence"/>
</dbReference>
<proteinExistence type="predicted"/>
<dbReference type="InterPro" id="IPR029210">
    <property type="entry name" value="PfEMP1_NTS"/>
</dbReference>
<dbReference type="EMBL" id="HG810733">
    <property type="protein sequence ID" value="CDO62067.1"/>
    <property type="molecule type" value="Genomic_DNA"/>
</dbReference>
<feature type="region of interest" description="Disordered" evidence="2">
    <location>
        <begin position="2728"/>
        <end position="2753"/>
    </location>
</feature>
<evidence type="ECO:0000259" key="4">
    <source>
        <dbReference type="Pfam" id="PF05424"/>
    </source>
</evidence>
<dbReference type="Pfam" id="PF18562">
    <property type="entry name" value="CIDR1_gamma"/>
    <property type="match status" value="2"/>
</dbReference>
<feature type="compositionally biased region" description="Polar residues" evidence="2">
    <location>
        <begin position="738"/>
        <end position="763"/>
    </location>
</feature>
<feature type="domain" description="Duffy-antigen binding" evidence="4">
    <location>
        <begin position="123"/>
        <end position="307"/>
    </location>
</feature>
<dbReference type="SUPFAM" id="SSF140924">
    <property type="entry name" value="Duffy binding domain-like"/>
    <property type="match status" value="8"/>
</dbReference>
<gene>
    <name evidence="9" type="primary">VAR</name>
    <name evidence="9" type="ORF">PRCDC_0010500</name>
</gene>
<dbReference type="FunFam" id="1.10.1900.40:FF:000001">
    <property type="entry name" value="Erythrocyte membrane protein 1"/>
    <property type="match status" value="1"/>
</dbReference>
<dbReference type="InterPro" id="IPR008602">
    <property type="entry name" value="Duffy-antigen-binding"/>
</dbReference>
<feature type="compositionally biased region" description="Polar residues" evidence="2">
    <location>
        <begin position="1787"/>
        <end position="1799"/>
    </location>
</feature>
<feature type="region of interest" description="Disordered" evidence="2">
    <location>
        <begin position="1700"/>
        <end position="1722"/>
    </location>
</feature>
<protein>
    <submittedName>
        <fullName evidence="9">Erythrocyte membrane protein 1, EMP1</fullName>
    </submittedName>
</protein>
<feature type="domain" description="Duffy-antigen binding" evidence="4">
    <location>
        <begin position="1267"/>
        <end position="1415"/>
    </location>
</feature>
<feature type="domain" description="Duffy-binding-like" evidence="3">
    <location>
        <begin position="566"/>
        <end position="712"/>
    </location>
</feature>
<feature type="domain" description="Duffy-antigen binding" evidence="4">
    <location>
        <begin position="2420"/>
        <end position="2587"/>
    </location>
</feature>
<dbReference type="FunFam" id="1.20.1310.20:FF:000023">
    <property type="entry name" value="Erythrocyte membrane protein 1, PfEMP1"/>
    <property type="match status" value="1"/>
</dbReference>
<dbReference type="InterPro" id="IPR004258">
    <property type="entry name" value="DBL"/>
</dbReference>
<dbReference type="GO" id="GO:0046789">
    <property type="term" value="F:host cell surface receptor binding"/>
    <property type="evidence" value="ECO:0007669"/>
    <property type="project" value="InterPro"/>
</dbReference>
<dbReference type="Gene3D" id="1.10.1900.40">
    <property type="entry name" value="Acidic terminal segments, variant surface antigen of PfEMP1"/>
    <property type="match status" value="2"/>
</dbReference>
<feature type="domain" description="Duffy-antigen binding" evidence="4">
    <location>
        <begin position="2795"/>
        <end position="2956"/>
    </location>
</feature>
<evidence type="ECO:0000313" key="10">
    <source>
        <dbReference type="Proteomes" id="UP000027581"/>
    </source>
</evidence>
<feature type="coiled-coil region" evidence="1">
    <location>
        <begin position="683"/>
        <end position="717"/>
    </location>
</feature>
<feature type="region of interest" description="Disordered" evidence="2">
    <location>
        <begin position="1"/>
        <end position="22"/>
    </location>
</feature>
<dbReference type="Pfam" id="PF15447">
    <property type="entry name" value="NTS"/>
    <property type="match status" value="1"/>
</dbReference>
<feature type="domain" description="Plasmodium falciparum erythrocyte membrane protein-1 N-terminal segment" evidence="6">
    <location>
        <begin position="22"/>
        <end position="57"/>
    </location>
</feature>
<dbReference type="FunFam" id="1.20.58.1930:FF:000001">
    <property type="entry name" value="Erythrocyte membrane protein 1, PfEMP1"/>
    <property type="match status" value="1"/>
</dbReference>
<dbReference type="InterPro" id="IPR041480">
    <property type="entry name" value="CIDR1_gamma"/>
</dbReference>
<feature type="domain" description="Cysteine-rich interdomain region 1 gamma" evidence="7">
    <location>
        <begin position="499"/>
        <end position="550"/>
    </location>
</feature>
<dbReference type="FunFam" id="1.20.58.830:FF:000021">
    <property type="entry name" value="Erythrocyte membrane protein 1, PfEMP1"/>
    <property type="match status" value="1"/>
</dbReference>
<evidence type="ECO:0000256" key="2">
    <source>
        <dbReference type="SAM" id="MobiDB-lite"/>
    </source>
</evidence>
<feature type="domain" description="Duffy-binding-like" evidence="8">
    <location>
        <begin position="1919"/>
        <end position="2066"/>
    </location>
</feature>
<dbReference type="InterPro" id="IPR042202">
    <property type="entry name" value="Duffy-ag-bd_sf"/>
</dbReference>